<feature type="domain" description="Protein kinase" evidence="1">
    <location>
        <begin position="1"/>
        <end position="276"/>
    </location>
</feature>
<dbReference type="EMBL" id="JAAAJB010000771">
    <property type="protein sequence ID" value="KAG0251268.1"/>
    <property type="molecule type" value="Genomic_DNA"/>
</dbReference>
<protein>
    <recommendedName>
        <fullName evidence="1">Protein kinase domain-containing protein</fullName>
    </recommendedName>
</protein>
<evidence type="ECO:0000259" key="1">
    <source>
        <dbReference type="PROSITE" id="PS50011"/>
    </source>
</evidence>
<dbReference type="InterPro" id="IPR001245">
    <property type="entry name" value="Ser-Thr/Tyr_kinase_cat_dom"/>
</dbReference>
<dbReference type="InterPro" id="IPR011009">
    <property type="entry name" value="Kinase-like_dom_sf"/>
</dbReference>
<feature type="domain" description="Protein kinase" evidence="1">
    <location>
        <begin position="451"/>
        <end position="724"/>
    </location>
</feature>
<name>A0A9P6TXX8_9FUNG</name>
<organism evidence="2 3">
    <name type="scientific">Actinomortierella ambigua</name>
    <dbReference type="NCBI Taxonomy" id="1343610"/>
    <lineage>
        <taxon>Eukaryota</taxon>
        <taxon>Fungi</taxon>
        <taxon>Fungi incertae sedis</taxon>
        <taxon>Mucoromycota</taxon>
        <taxon>Mortierellomycotina</taxon>
        <taxon>Mortierellomycetes</taxon>
        <taxon>Mortierellales</taxon>
        <taxon>Mortierellaceae</taxon>
        <taxon>Actinomortierella</taxon>
    </lineage>
</organism>
<dbReference type="PROSITE" id="PS50011">
    <property type="entry name" value="PROTEIN_KINASE_DOM"/>
    <property type="match status" value="2"/>
</dbReference>
<dbReference type="InterPro" id="IPR008266">
    <property type="entry name" value="Tyr_kinase_AS"/>
</dbReference>
<comment type="caution">
    <text evidence="2">The sequence shown here is derived from an EMBL/GenBank/DDBJ whole genome shotgun (WGS) entry which is preliminary data.</text>
</comment>
<keyword evidence="3" id="KW-1185">Reference proteome</keyword>
<sequence length="724" mass="81405">MVGNDKDGSVDSITSTNSPLAIDEVAGTPTSSAAYRTRLVNMHDAAKVSSPDQLELRQDAIRREIAILQRLRHPHLIQFRKTREENGNLYIIMETTAKGSLTAFVEGSGLDWSTRFGVAQEIARGLEYLHHNNVIHQDLRSDNVLLTKSMTVKLRGFGTAQRRPASTRILAESADSTVRWMAPELFIGTPMHSTKSDIFAFGMVLWQMAAKCSLPFKSYDSYQAAMRIQNGDWEEIPEGTPTAYRTWIERCWVQEPCKRPEAGAILSFSLDSETALVVGSSAPMSIDLSDSHQRQEKFDSMLQTILILGLNATAMPHTCTVLTSQCESACAIALQVSLSDIDEFLLTVLQRITVFLNKMSTSFYTMLRSAEYLKTDMKNLRSDLFRAVSAQLESSSLEQLGPHSSAIEISSMYRTEVDKMKQELLDRQNELKVARRSESKARAIYNHGVTYIAMDALARWETDQVVEVDEARMRSVRFGLLGMATVGGRAVLIKRVDAIQRTTKTDTIKRGKAIAHGLRHCKGIMKIEYIKLPDLVIYGPIKAETLDVYLAQKPGLSLEAKWTLAFKVASTISYIHECKIIHRNIRAESVFMVTEASGMIEPKLAGFEVCEREERSFLSIGLVDDLDLWDAPEKRYRGSSFATDVFAFGVLMYEIAMQQPLVWTNRPSVPSRKEYEQKASQWVAEANSFSPSPKYIELMQRCLSFTYTDRPAMSTIFDTLVEGY</sequence>
<dbReference type="Proteomes" id="UP000807716">
    <property type="component" value="Unassembled WGS sequence"/>
</dbReference>
<dbReference type="SUPFAM" id="SSF56112">
    <property type="entry name" value="Protein kinase-like (PK-like)"/>
    <property type="match status" value="2"/>
</dbReference>
<dbReference type="InterPro" id="IPR000719">
    <property type="entry name" value="Prot_kinase_dom"/>
</dbReference>
<dbReference type="PROSITE" id="PS00109">
    <property type="entry name" value="PROTEIN_KINASE_TYR"/>
    <property type="match status" value="1"/>
</dbReference>
<gene>
    <name evidence="2" type="ORF">DFQ27_008893</name>
</gene>
<evidence type="ECO:0000313" key="3">
    <source>
        <dbReference type="Proteomes" id="UP000807716"/>
    </source>
</evidence>
<dbReference type="GO" id="GO:0004674">
    <property type="term" value="F:protein serine/threonine kinase activity"/>
    <property type="evidence" value="ECO:0007669"/>
    <property type="project" value="TreeGrafter"/>
</dbReference>
<dbReference type="PANTHER" id="PTHR44329">
    <property type="entry name" value="SERINE/THREONINE-PROTEIN KINASE TNNI3K-RELATED"/>
    <property type="match status" value="1"/>
</dbReference>
<dbReference type="Gene3D" id="1.10.510.10">
    <property type="entry name" value="Transferase(Phosphotransferase) domain 1"/>
    <property type="match status" value="2"/>
</dbReference>
<accession>A0A9P6TXX8</accession>
<dbReference type="AlphaFoldDB" id="A0A9P6TXX8"/>
<dbReference type="GO" id="GO:0005524">
    <property type="term" value="F:ATP binding"/>
    <property type="evidence" value="ECO:0007669"/>
    <property type="project" value="InterPro"/>
</dbReference>
<proteinExistence type="predicted"/>
<evidence type="ECO:0000313" key="2">
    <source>
        <dbReference type="EMBL" id="KAG0251268.1"/>
    </source>
</evidence>
<dbReference type="InterPro" id="IPR051681">
    <property type="entry name" value="Ser/Thr_Kinases-Pseudokinases"/>
</dbReference>
<dbReference type="Pfam" id="PF07714">
    <property type="entry name" value="PK_Tyr_Ser-Thr"/>
    <property type="match status" value="2"/>
</dbReference>
<dbReference type="OrthoDB" id="1911848at2759"/>
<dbReference type="PRINTS" id="PR00109">
    <property type="entry name" value="TYRKINASE"/>
</dbReference>
<reference evidence="2" key="1">
    <citation type="journal article" date="2020" name="Fungal Divers.">
        <title>Resolving the Mortierellaceae phylogeny through synthesis of multi-gene phylogenetics and phylogenomics.</title>
        <authorList>
            <person name="Vandepol N."/>
            <person name="Liber J."/>
            <person name="Desiro A."/>
            <person name="Na H."/>
            <person name="Kennedy M."/>
            <person name="Barry K."/>
            <person name="Grigoriev I.V."/>
            <person name="Miller A.N."/>
            <person name="O'Donnell K."/>
            <person name="Stajich J.E."/>
            <person name="Bonito G."/>
        </authorList>
    </citation>
    <scope>NUCLEOTIDE SEQUENCE</scope>
    <source>
        <strain evidence="2">BC1065</strain>
    </source>
</reference>